<proteinExistence type="predicted"/>
<evidence type="ECO:0000313" key="1">
    <source>
        <dbReference type="EMBL" id="PQQ18125.1"/>
    </source>
</evidence>
<reference evidence="1 2" key="1">
    <citation type="submission" date="2018-02" db="EMBL/GenBank/DDBJ databases">
        <title>Draft genome of wild Prunus yedoensis var. nudiflora.</title>
        <authorList>
            <person name="Baek S."/>
            <person name="Kim J.-H."/>
            <person name="Choi K."/>
            <person name="Kim G.-B."/>
            <person name="Cho A."/>
            <person name="Jang H."/>
            <person name="Shin C.-H."/>
            <person name="Yu H.-J."/>
            <person name="Mun J.-H."/>
        </authorList>
    </citation>
    <scope>NUCLEOTIDE SEQUENCE [LARGE SCALE GENOMIC DNA]</scope>
    <source>
        <strain evidence="2">cv. Jeju island</strain>
        <tissue evidence="1">Leaf</tissue>
    </source>
</reference>
<dbReference type="AlphaFoldDB" id="A0A314ZE58"/>
<gene>
    <name evidence="1" type="ORF">Pyn_28621</name>
</gene>
<organism evidence="1 2">
    <name type="scientific">Prunus yedoensis var. nudiflora</name>
    <dbReference type="NCBI Taxonomy" id="2094558"/>
    <lineage>
        <taxon>Eukaryota</taxon>
        <taxon>Viridiplantae</taxon>
        <taxon>Streptophyta</taxon>
        <taxon>Embryophyta</taxon>
        <taxon>Tracheophyta</taxon>
        <taxon>Spermatophyta</taxon>
        <taxon>Magnoliopsida</taxon>
        <taxon>eudicotyledons</taxon>
        <taxon>Gunneridae</taxon>
        <taxon>Pentapetalae</taxon>
        <taxon>rosids</taxon>
        <taxon>fabids</taxon>
        <taxon>Rosales</taxon>
        <taxon>Rosaceae</taxon>
        <taxon>Amygdaloideae</taxon>
        <taxon>Amygdaleae</taxon>
        <taxon>Prunus</taxon>
    </lineage>
</organism>
<comment type="caution">
    <text evidence="1">The sequence shown here is derived from an EMBL/GenBank/DDBJ whole genome shotgun (WGS) entry which is preliminary data.</text>
</comment>
<dbReference type="EMBL" id="PJQY01000123">
    <property type="protein sequence ID" value="PQQ18125.1"/>
    <property type="molecule type" value="Genomic_DNA"/>
</dbReference>
<evidence type="ECO:0000313" key="2">
    <source>
        <dbReference type="Proteomes" id="UP000250321"/>
    </source>
</evidence>
<protein>
    <submittedName>
        <fullName evidence="1">Calmodulin-binding protein 60 B-like</fullName>
    </submittedName>
</protein>
<accession>A0A314ZE58</accession>
<dbReference type="STRING" id="2094558.A0A314ZE58"/>
<keyword evidence="2" id="KW-1185">Reference proteome</keyword>
<name>A0A314ZE58_PRUYE</name>
<dbReference type="OrthoDB" id="1723700at2759"/>
<sequence>MQHLLRIFNMGGYGYGHASISVNVTEESYPYLFLCMTAYIPTPPPVNYSIDDDRSPSSSGKAVVGWLKLSRQPLDGAYSSERRLLRDGHS</sequence>
<dbReference type="Proteomes" id="UP000250321">
    <property type="component" value="Unassembled WGS sequence"/>
</dbReference>